<feature type="transmembrane region" description="Helical" evidence="1">
    <location>
        <begin position="456"/>
        <end position="481"/>
    </location>
</feature>
<dbReference type="AlphaFoldDB" id="A0A223AB06"/>
<feature type="chain" id="PRO_5012081489" evidence="2">
    <location>
        <begin position="30"/>
        <end position="492"/>
    </location>
</feature>
<dbReference type="Pfam" id="PF17802">
    <property type="entry name" value="SpaA"/>
    <property type="match status" value="1"/>
</dbReference>
<evidence type="ECO:0000259" key="3">
    <source>
        <dbReference type="Pfam" id="PF16569"/>
    </source>
</evidence>
<dbReference type="NCBIfam" id="TIGR04226">
    <property type="entry name" value="RrgB_K2N_iso_D2"/>
    <property type="match status" value="1"/>
</dbReference>
<dbReference type="Gene3D" id="2.60.40.10">
    <property type="entry name" value="Immunoglobulins"/>
    <property type="match status" value="1"/>
</dbReference>
<protein>
    <submittedName>
        <fullName evidence="5">Fimbrial subunit FimA</fullName>
    </submittedName>
</protein>
<dbReference type="Gene3D" id="2.60.40.740">
    <property type="match status" value="1"/>
</dbReference>
<dbReference type="InterPro" id="IPR032334">
    <property type="entry name" value="GramPos_pilinBB"/>
</dbReference>
<dbReference type="InterPro" id="IPR041033">
    <property type="entry name" value="SpaA_PFL_dom_1"/>
</dbReference>
<evidence type="ECO:0000256" key="2">
    <source>
        <dbReference type="SAM" id="SignalP"/>
    </source>
</evidence>
<dbReference type="InterPro" id="IPR013783">
    <property type="entry name" value="Ig-like_fold"/>
</dbReference>
<keyword evidence="1" id="KW-0472">Membrane</keyword>
<feature type="signal peptide" evidence="2">
    <location>
        <begin position="1"/>
        <end position="29"/>
    </location>
</feature>
<dbReference type="Pfam" id="PF16569">
    <property type="entry name" value="GramPos_pilinBB"/>
    <property type="match status" value="1"/>
</dbReference>
<dbReference type="InterPro" id="IPR026466">
    <property type="entry name" value="Fim_isopep_form_D2_dom"/>
</dbReference>
<organism evidence="5">
    <name type="scientific">Bifidobacterium pseudolongum</name>
    <dbReference type="NCBI Taxonomy" id="1694"/>
    <lineage>
        <taxon>Bacteria</taxon>
        <taxon>Bacillati</taxon>
        <taxon>Actinomycetota</taxon>
        <taxon>Actinomycetes</taxon>
        <taxon>Bifidobacteriales</taxon>
        <taxon>Bifidobacteriaceae</taxon>
        <taxon>Bifidobacterium</taxon>
    </lineage>
</organism>
<dbReference type="GO" id="GO:0005975">
    <property type="term" value="P:carbohydrate metabolic process"/>
    <property type="evidence" value="ECO:0007669"/>
    <property type="project" value="UniProtKB-ARBA"/>
</dbReference>
<dbReference type="SUPFAM" id="SSF49478">
    <property type="entry name" value="Cna protein B-type domain"/>
    <property type="match status" value="1"/>
</dbReference>
<evidence type="ECO:0000256" key="1">
    <source>
        <dbReference type="SAM" id="Phobius"/>
    </source>
</evidence>
<proteinExistence type="predicted"/>
<gene>
    <name evidence="5" type="ORF">1520_1589</name>
</gene>
<name>A0A223AB06_9BIFI</name>
<dbReference type="EMBL" id="MF043326">
    <property type="protein sequence ID" value="ASS31132.1"/>
    <property type="molecule type" value="Genomic_DNA"/>
</dbReference>
<evidence type="ECO:0000259" key="4">
    <source>
        <dbReference type="Pfam" id="PF17802"/>
    </source>
</evidence>
<accession>A0A223AB06</accession>
<reference evidence="5" key="1">
    <citation type="submission" date="2017-05" db="EMBL/GenBank/DDBJ databases">
        <title>The fimbriome of the genus Bifidobacterium.</title>
        <authorList>
            <person name="Lugli G.A."/>
            <person name="Milani C."/>
            <person name="Mancino W."/>
        </authorList>
    </citation>
    <scope>NUCLEOTIDE SEQUENCE</scope>
    <source>
        <strain evidence="5">1520</strain>
    </source>
</reference>
<sequence>MQFKRLFAGVAAAATMLGGLAIGAATANAADATANTITINGDVNGRGFTAYLLGEYTNPVVSNGAVTSVDFNQSTAWDPSIETAAQTAAAVDPAITIPAQYKGNELAWIASLSQTSDAARLRAFADALSKATSKPAASTTVTGADGTAVISGLTPGYYLVTDGDGAPILVGTNIKVGDAVYTTLNGETLATAFAKPTQPTKPGKTVTGDTQGTVSLGDVLGYTITGVIPGNPSGETLTMKFKDVASKGLTLPSTKDGFNVMIGEAVYTGYTLTQSIDANTKETTTEFDLGDVKAFAGQTVTITYVATVNEDALDTVNNTAYVYDPHTNQYVEEGTPVENKLYSFGFTKQDADGNALAGAEFTISGANIDEDYTANGGVTTVTSGADGKVTFKGLAAGTYTVKETKVPAGYLQNVKPEFTVTIDKDGNATFGTDTWGLVNTNAQTIKNVKSVTQLPLTGAAGITMLIVVALLLGGAGALIGVRSHGLKRQLNA</sequence>
<keyword evidence="1" id="KW-1133">Transmembrane helix</keyword>
<evidence type="ECO:0000313" key="5">
    <source>
        <dbReference type="EMBL" id="ASS31132.1"/>
    </source>
</evidence>
<keyword evidence="1" id="KW-0812">Transmembrane</keyword>
<feature type="domain" description="Gram-positive pilin backbone subunit 2 Cna-B-like" evidence="3">
    <location>
        <begin position="216"/>
        <end position="313"/>
    </location>
</feature>
<feature type="domain" description="SpaA-like prealbumin fold" evidence="4">
    <location>
        <begin position="343"/>
        <end position="428"/>
    </location>
</feature>
<keyword evidence="2" id="KW-0732">Signal</keyword>